<dbReference type="Proteomes" id="UP001189429">
    <property type="component" value="Unassembled WGS sequence"/>
</dbReference>
<keyword evidence="3" id="KW-1185">Reference proteome</keyword>
<evidence type="ECO:0000313" key="2">
    <source>
        <dbReference type="EMBL" id="CAK0824748.1"/>
    </source>
</evidence>
<feature type="non-terminal residue" evidence="2">
    <location>
        <position position="1"/>
    </location>
</feature>
<proteinExistence type="predicted"/>
<evidence type="ECO:0008006" key="4">
    <source>
        <dbReference type="Google" id="ProtNLM"/>
    </source>
</evidence>
<protein>
    <recommendedName>
        <fullName evidence="4">ER membrane protein complex subunit 10</fullName>
    </recommendedName>
</protein>
<evidence type="ECO:0000256" key="1">
    <source>
        <dbReference type="SAM" id="MobiDB-lite"/>
    </source>
</evidence>
<gene>
    <name evidence="2" type="ORF">PCOR1329_LOCUS25071</name>
</gene>
<dbReference type="EMBL" id="CAUYUJ010008715">
    <property type="protein sequence ID" value="CAK0824748.1"/>
    <property type="molecule type" value="Genomic_DNA"/>
</dbReference>
<feature type="compositionally biased region" description="Low complexity" evidence="1">
    <location>
        <begin position="110"/>
        <end position="126"/>
    </location>
</feature>
<sequence>AKDERCGGDYSLARHHRRRFRFGKPPPVVDPALEKGEDSVLENVEGRFRFRGAATTAMDKVLPPEEPLGLQVLEQVDGQFRFKAAAAPTEAMGTSVLEKANGQFRFKAAAAPEEAPTPPAVHAAAPQDSRAGGVSPEAGSQRSDILRNGLILLGAGAVGLQLQLSKDAEERERARRAAEERAAREGLLPLLPLALVAGLALPGALATTSQVERRIRQSKEDAKMEKVLGSMFSRRYLGKRTYDS</sequence>
<reference evidence="2" key="1">
    <citation type="submission" date="2023-10" db="EMBL/GenBank/DDBJ databases">
        <authorList>
            <person name="Chen Y."/>
            <person name="Shah S."/>
            <person name="Dougan E. K."/>
            <person name="Thang M."/>
            <person name="Chan C."/>
        </authorList>
    </citation>
    <scope>NUCLEOTIDE SEQUENCE [LARGE SCALE GENOMIC DNA]</scope>
</reference>
<accession>A0ABN9RZ89</accession>
<name>A0ABN9RZ89_9DINO</name>
<organism evidence="2 3">
    <name type="scientific">Prorocentrum cordatum</name>
    <dbReference type="NCBI Taxonomy" id="2364126"/>
    <lineage>
        <taxon>Eukaryota</taxon>
        <taxon>Sar</taxon>
        <taxon>Alveolata</taxon>
        <taxon>Dinophyceae</taxon>
        <taxon>Prorocentrales</taxon>
        <taxon>Prorocentraceae</taxon>
        <taxon>Prorocentrum</taxon>
    </lineage>
</organism>
<feature type="region of interest" description="Disordered" evidence="1">
    <location>
        <begin position="110"/>
        <end position="141"/>
    </location>
</feature>
<evidence type="ECO:0000313" key="3">
    <source>
        <dbReference type="Proteomes" id="UP001189429"/>
    </source>
</evidence>
<comment type="caution">
    <text evidence="2">The sequence shown here is derived from an EMBL/GenBank/DDBJ whole genome shotgun (WGS) entry which is preliminary data.</text>
</comment>